<organism evidence="2 3">
    <name type="scientific">Sphingobium nicotianae</name>
    <dbReference type="NCBI Taxonomy" id="2782607"/>
    <lineage>
        <taxon>Bacteria</taxon>
        <taxon>Pseudomonadati</taxon>
        <taxon>Pseudomonadota</taxon>
        <taxon>Alphaproteobacteria</taxon>
        <taxon>Sphingomonadales</taxon>
        <taxon>Sphingomonadaceae</taxon>
        <taxon>Sphingobium</taxon>
    </lineage>
</organism>
<feature type="domain" description="AB hydrolase-1" evidence="1">
    <location>
        <begin position="59"/>
        <end position="231"/>
    </location>
</feature>
<comment type="caution">
    <text evidence="2">The sequence shown here is derived from an EMBL/GenBank/DDBJ whole genome shotgun (WGS) entry which is preliminary data.</text>
</comment>
<accession>A0A9X1DA08</accession>
<reference evidence="2" key="1">
    <citation type="submission" date="2021-05" db="EMBL/GenBank/DDBJ databases">
        <title>Genome of Sphingobium sp. strain.</title>
        <authorList>
            <person name="Fan R."/>
        </authorList>
    </citation>
    <scope>NUCLEOTIDE SEQUENCE</scope>
    <source>
        <strain evidence="2">H33</strain>
    </source>
</reference>
<dbReference type="GO" id="GO:0016787">
    <property type="term" value="F:hydrolase activity"/>
    <property type="evidence" value="ECO:0007669"/>
    <property type="project" value="UniProtKB-KW"/>
</dbReference>
<dbReference type="Pfam" id="PF00561">
    <property type="entry name" value="Abhydrolase_1"/>
    <property type="match status" value="1"/>
</dbReference>
<keyword evidence="3" id="KW-1185">Reference proteome</keyword>
<dbReference type="InterPro" id="IPR029058">
    <property type="entry name" value="AB_hydrolase_fold"/>
</dbReference>
<dbReference type="InterPro" id="IPR000073">
    <property type="entry name" value="AB_hydrolase_1"/>
</dbReference>
<keyword evidence="2" id="KW-0378">Hydrolase</keyword>
<proteinExistence type="predicted"/>
<evidence type="ECO:0000259" key="1">
    <source>
        <dbReference type="Pfam" id="PF00561"/>
    </source>
</evidence>
<dbReference type="InterPro" id="IPR050228">
    <property type="entry name" value="Carboxylesterase_BioH"/>
</dbReference>
<name>A0A9X1DA08_9SPHN</name>
<evidence type="ECO:0000313" key="3">
    <source>
        <dbReference type="Proteomes" id="UP001138757"/>
    </source>
</evidence>
<gene>
    <name evidence="2" type="ORF">KK488_04225</name>
</gene>
<protein>
    <submittedName>
        <fullName evidence="2">Alpha/beta fold hydrolase</fullName>
    </submittedName>
</protein>
<dbReference type="PANTHER" id="PTHR43194">
    <property type="entry name" value="HYDROLASE ALPHA/BETA FOLD FAMILY"/>
    <property type="match status" value="1"/>
</dbReference>
<dbReference type="Proteomes" id="UP001138757">
    <property type="component" value="Unassembled WGS sequence"/>
</dbReference>
<dbReference type="SUPFAM" id="SSF53474">
    <property type="entry name" value="alpha/beta-Hydrolases"/>
    <property type="match status" value="1"/>
</dbReference>
<dbReference type="PANTHER" id="PTHR43194:SF4">
    <property type="entry name" value="AB HYDROLASE-1 DOMAIN-CONTAINING PROTEIN"/>
    <property type="match status" value="1"/>
</dbReference>
<dbReference type="Gene3D" id="3.40.50.1820">
    <property type="entry name" value="alpha/beta hydrolase"/>
    <property type="match status" value="1"/>
</dbReference>
<dbReference type="CDD" id="cd12809">
    <property type="entry name" value="Esterase_713_like-2"/>
    <property type="match status" value="1"/>
</dbReference>
<sequence length="362" mass="38154">MMRSLKPGDLHAAGEPLNLAAHGSFWTGIERKATPGGTIVAGQAYVEYFIPSALTRPWPILMLHGGGGQGLDYLGTPDGREGWAKYFVRQGYAVYVMDRPGHGRAPFHPDALGEMTPPGTFELLSALFTNPGARPEAYPQARLHNQWPGPGTVEDPLLEAFIAGTGPAQKDMAASHLAAQKAGAEALDKIGPAILMTHSAAGPCGWMIADARPHLVKALVAVEPFGPPFTGMSADPTTLPYGLTAAPLTFDPPLAQGEALSSVERPAPGADLKACRVQAEPARALPNLQGYPIVVVTAQASWMAADNHGTVDVLRQAGADVEHVRLEDQGVLGNGHALMLERNSDACAAVIERWIAGKLETP</sequence>
<evidence type="ECO:0000313" key="2">
    <source>
        <dbReference type="EMBL" id="MBT2186146.1"/>
    </source>
</evidence>
<dbReference type="AlphaFoldDB" id="A0A9X1DA08"/>
<dbReference type="EMBL" id="JAHGAW010000002">
    <property type="protein sequence ID" value="MBT2186146.1"/>
    <property type="molecule type" value="Genomic_DNA"/>
</dbReference>